<evidence type="ECO:0000256" key="2">
    <source>
        <dbReference type="ARBA" id="ARBA00004123"/>
    </source>
</evidence>
<comment type="cofactor">
    <cofactor evidence="1">
        <name>a divalent metal cation</name>
        <dbReference type="ChEBI" id="CHEBI:60240"/>
    </cofactor>
</comment>
<evidence type="ECO:0000256" key="9">
    <source>
        <dbReference type="ARBA" id="ARBA00022491"/>
    </source>
</evidence>
<dbReference type="InterPro" id="IPR000286">
    <property type="entry name" value="HDACs"/>
</dbReference>
<evidence type="ECO:0000313" key="24">
    <source>
        <dbReference type="Proteomes" id="UP000193642"/>
    </source>
</evidence>
<dbReference type="Gene3D" id="3.40.800.20">
    <property type="entry name" value="Histone deacetylase domain"/>
    <property type="match status" value="1"/>
</dbReference>
<feature type="active site" description="Proton acceptor" evidence="19">
    <location>
        <position position="137"/>
    </location>
</feature>
<dbReference type="PRINTS" id="PR01271">
    <property type="entry name" value="HISDACETLASE"/>
</dbReference>
<name>A0A1Y2C5B5_9FUNG</name>
<evidence type="ECO:0000259" key="22">
    <source>
        <dbReference type="Pfam" id="PF00850"/>
    </source>
</evidence>
<evidence type="ECO:0000256" key="4">
    <source>
        <dbReference type="ARBA" id="ARBA00004496"/>
    </source>
</evidence>
<feature type="domain" description="Histone deacetylase" evidence="22">
    <location>
        <begin position="20"/>
        <end position="322"/>
    </location>
</feature>
<evidence type="ECO:0000256" key="7">
    <source>
        <dbReference type="ARBA" id="ARBA00022454"/>
    </source>
</evidence>
<feature type="binding site" evidence="20">
    <location>
        <position position="95"/>
    </location>
    <ligand>
        <name>substrate</name>
    </ligand>
</feature>
<feature type="binding site" evidence="20">
    <location>
        <position position="145"/>
    </location>
    <ligand>
        <name>substrate</name>
    </ligand>
</feature>
<evidence type="ECO:0000256" key="5">
    <source>
        <dbReference type="ARBA" id="ARBA00006457"/>
    </source>
</evidence>
<dbReference type="Pfam" id="PF00850">
    <property type="entry name" value="Hist_deacetyl"/>
    <property type="match status" value="1"/>
</dbReference>
<evidence type="ECO:0000256" key="21">
    <source>
        <dbReference type="PIRSR" id="PIRSR037913-3"/>
    </source>
</evidence>
<dbReference type="PANTHER" id="PTHR10625">
    <property type="entry name" value="HISTONE DEACETYLASE HDAC1-RELATED"/>
    <property type="match status" value="1"/>
</dbReference>
<keyword evidence="13" id="KW-0805">Transcription regulation</keyword>
<dbReference type="InterPro" id="IPR023801">
    <property type="entry name" value="His_deacetylse_dom"/>
</dbReference>
<dbReference type="InterPro" id="IPR023696">
    <property type="entry name" value="Ureohydrolase_dom_sf"/>
</dbReference>
<dbReference type="PRINTS" id="PR01270">
    <property type="entry name" value="HDASUPER"/>
</dbReference>
<keyword evidence="12" id="KW-0156">Chromatin regulator</keyword>
<evidence type="ECO:0000256" key="15">
    <source>
        <dbReference type="ARBA" id="ARBA00023242"/>
    </source>
</evidence>
<dbReference type="GO" id="GO:0005694">
    <property type="term" value="C:chromosome"/>
    <property type="evidence" value="ECO:0007669"/>
    <property type="project" value="UniProtKB-SubCell"/>
</dbReference>
<evidence type="ECO:0000256" key="8">
    <source>
        <dbReference type="ARBA" id="ARBA00022490"/>
    </source>
</evidence>
<dbReference type="EMBL" id="MCGO01000029">
    <property type="protein sequence ID" value="ORY42223.1"/>
    <property type="molecule type" value="Genomic_DNA"/>
</dbReference>
<keyword evidence="11" id="KW-0378">Hydrolase</keyword>
<keyword evidence="9" id="KW-0678">Repressor</keyword>
<dbReference type="GO" id="GO:0031507">
    <property type="term" value="P:heterochromatin formation"/>
    <property type="evidence" value="ECO:0007669"/>
    <property type="project" value="TreeGrafter"/>
</dbReference>
<evidence type="ECO:0000256" key="6">
    <source>
        <dbReference type="ARBA" id="ARBA00012111"/>
    </source>
</evidence>
<evidence type="ECO:0000256" key="3">
    <source>
        <dbReference type="ARBA" id="ARBA00004286"/>
    </source>
</evidence>
<keyword evidence="15" id="KW-0539">Nucleus</keyword>
<evidence type="ECO:0000256" key="11">
    <source>
        <dbReference type="ARBA" id="ARBA00022801"/>
    </source>
</evidence>
<comment type="caution">
    <text evidence="23">The sequence shown here is derived from an EMBL/GenBank/DDBJ whole genome shotgun (WGS) entry which is preliminary data.</text>
</comment>
<keyword evidence="8" id="KW-0963">Cytoplasm</keyword>
<dbReference type="EC" id="3.5.1.98" evidence="6"/>
<gene>
    <name evidence="23" type="ORF">BCR33DRAFT_698737</name>
</gene>
<dbReference type="OrthoDB" id="73273at2759"/>
<comment type="similarity">
    <text evidence="5">Belongs to the histone deacetylase family. HD type 1 subfamily.</text>
</comment>
<evidence type="ECO:0000256" key="10">
    <source>
        <dbReference type="ARBA" id="ARBA00022723"/>
    </source>
</evidence>
<evidence type="ECO:0000256" key="16">
    <source>
        <dbReference type="ARBA" id="ARBA00040347"/>
    </source>
</evidence>
<reference evidence="23 24" key="1">
    <citation type="submission" date="2016-07" db="EMBL/GenBank/DDBJ databases">
        <title>Pervasive Adenine N6-methylation of Active Genes in Fungi.</title>
        <authorList>
            <consortium name="DOE Joint Genome Institute"/>
            <person name="Mondo S.J."/>
            <person name="Dannebaum R.O."/>
            <person name="Kuo R.C."/>
            <person name="Labutti K."/>
            <person name="Haridas S."/>
            <person name="Kuo A."/>
            <person name="Salamov A."/>
            <person name="Ahrendt S.R."/>
            <person name="Lipzen A."/>
            <person name="Sullivan W."/>
            <person name="Andreopoulos W.B."/>
            <person name="Clum A."/>
            <person name="Lindquist E."/>
            <person name="Daum C."/>
            <person name="Ramamoorthy G.K."/>
            <person name="Gryganskyi A."/>
            <person name="Culley D."/>
            <person name="Magnuson J.K."/>
            <person name="James T.Y."/>
            <person name="O'Malley M.A."/>
            <person name="Stajich J.E."/>
            <person name="Spatafora J.W."/>
            <person name="Visel A."/>
            <person name="Grigoriev I.V."/>
        </authorList>
    </citation>
    <scope>NUCLEOTIDE SEQUENCE [LARGE SCALE GENOMIC DNA]</scope>
    <source>
        <strain evidence="23 24">JEL800</strain>
    </source>
</reference>
<evidence type="ECO:0000256" key="13">
    <source>
        <dbReference type="ARBA" id="ARBA00023015"/>
    </source>
</evidence>
<protein>
    <recommendedName>
        <fullName evidence="16">Histone deacetylase 8</fullName>
        <ecNumber evidence="6">3.5.1.98</ecNumber>
    </recommendedName>
    <alternativeName>
        <fullName evidence="17">Protein deacetylase HDAC8</fullName>
    </alternativeName>
    <alternativeName>
        <fullName evidence="18">Protein decrotonylase HDAC8</fullName>
    </alternativeName>
</protein>
<accession>A0A1Y2C5B5</accession>
<feature type="binding site" evidence="20">
    <location>
        <position position="309"/>
    </location>
    <ligand>
        <name>substrate</name>
    </ligand>
</feature>
<sequence length="356" mass="39048">MRSVGYVFSKDATIAASRLPSNVGRSRMVHSLVLDGFGLGGQMRILEPKPVSREDLVQFHSEEFVDALLTAELNLDTELSKEQLETLQDFGLVHDCPVFPGLSDYVKYVAGGTITAAKALASNQCNVAIHWDGGRHHAHQDSASGFCYVNDIVLGIMELHNAGLKRVLYIDLDIHHCDGVESAFEFSKKVFRLSFHVHEPGFFPGTGDASETGSGNGTTCALNVPLPPLVTDSVQFLAVFKFHLSKVLETMYPSPNAIVMQCGLDGCKGDPLVPHGWKLDSFAIGDCVAELLEMIDERTPVLLLGGGGYRNEMAARGWAYATMKALGLEEKDMKELEIPEHEYFECYGPDFLLYSD</sequence>
<keyword evidence="7" id="KW-0158">Chromosome</keyword>
<keyword evidence="24" id="KW-1185">Reference proteome</keyword>
<keyword evidence="14" id="KW-0804">Transcription</keyword>
<dbReference type="GO" id="GO:0141221">
    <property type="term" value="F:histone deacetylase activity, hydrolytic mechanism"/>
    <property type="evidence" value="ECO:0007669"/>
    <property type="project" value="UniProtKB-EC"/>
</dbReference>
<evidence type="ECO:0000256" key="17">
    <source>
        <dbReference type="ARBA" id="ARBA00041964"/>
    </source>
</evidence>
<dbReference type="AlphaFoldDB" id="A0A1Y2C5B5"/>
<dbReference type="PIRSF" id="PIRSF037913">
    <property type="entry name" value="His_deacetylse_1"/>
    <property type="match status" value="1"/>
</dbReference>
<dbReference type="Proteomes" id="UP000193642">
    <property type="component" value="Unassembled WGS sequence"/>
</dbReference>
<feature type="binding site" evidence="21">
    <location>
        <position position="265"/>
    </location>
    <ligand>
        <name>a divalent metal cation</name>
        <dbReference type="ChEBI" id="CHEBI:60240"/>
    </ligand>
</feature>
<evidence type="ECO:0000256" key="20">
    <source>
        <dbReference type="PIRSR" id="PIRSR037913-2"/>
    </source>
</evidence>
<feature type="binding site" evidence="21">
    <location>
        <position position="175"/>
    </location>
    <ligand>
        <name>a divalent metal cation</name>
        <dbReference type="ChEBI" id="CHEBI:60240"/>
    </ligand>
</feature>
<dbReference type="SUPFAM" id="SSF52768">
    <property type="entry name" value="Arginase/deacetylase"/>
    <property type="match status" value="1"/>
</dbReference>
<evidence type="ECO:0000256" key="18">
    <source>
        <dbReference type="ARBA" id="ARBA00042783"/>
    </source>
</evidence>
<evidence type="ECO:0000256" key="1">
    <source>
        <dbReference type="ARBA" id="ARBA00001968"/>
    </source>
</evidence>
<dbReference type="GO" id="GO:0005737">
    <property type="term" value="C:cytoplasm"/>
    <property type="evidence" value="ECO:0007669"/>
    <property type="project" value="UniProtKB-SubCell"/>
</dbReference>
<evidence type="ECO:0000256" key="12">
    <source>
        <dbReference type="ARBA" id="ARBA00022853"/>
    </source>
</evidence>
<evidence type="ECO:0000313" key="23">
    <source>
        <dbReference type="EMBL" id="ORY42223.1"/>
    </source>
</evidence>
<dbReference type="InterPro" id="IPR037138">
    <property type="entry name" value="His_deacetylse_dom_sf"/>
</dbReference>
<comment type="subcellular location">
    <subcellularLocation>
        <location evidence="3">Chromosome</location>
    </subcellularLocation>
    <subcellularLocation>
        <location evidence="4">Cytoplasm</location>
    </subcellularLocation>
    <subcellularLocation>
        <location evidence="2">Nucleus</location>
    </subcellularLocation>
</comment>
<dbReference type="GO" id="GO:0046872">
    <property type="term" value="F:metal ion binding"/>
    <property type="evidence" value="ECO:0007669"/>
    <property type="project" value="UniProtKB-KW"/>
</dbReference>
<dbReference type="GO" id="GO:0005634">
    <property type="term" value="C:nucleus"/>
    <property type="evidence" value="ECO:0007669"/>
    <property type="project" value="UniProtKB-SubCell"/>
</dbReference>
<evidence type="ECO:0000256" key="19">
    <source>
        <dbReference type="PIRSR" id="PIRSR037913-1"/>
    </source>
</evidence>
<feature type="binding site" evidence="21">
    <location>
        <position position="173"/>
    </location>
    <ligand>
        <name>a divalent metal cation</name>
        <dbReference type="ChEBI" id="CHEBI:60240"/>
    </ligand>
</feature>
<dbReference type="STRING" id="329046.A0A1Y2C5B5"/>
<evidence type="ECO:0000256" key="14">
    <source>
        <dbReference type="ARBA" id="ARBA00023163"/>
    </source>
</evidence>
<dbReference type="PANTHER" id="PTHR10625:SF14">
    <property type="entry name" value="HISTONE DEACETYLASE 8"/>
    <property type="match status" value="1"/>
</dbReference>
<dbReference type="InterPro" id="IPR003084">
    <property type="entry name" value="HDAC_I/II"/>
</dbReference>
<keyword evidence="10 21" id="KW-0479">Metal-binding</keyword>
<organism evidence="23 24">
    <name type="scientific">Rhizoclosmatium globosum</name>
    <dbReference type="NCBI Taxonomy" id="329046"/>
    <lineage>
        <taxon>Eukaryota</taxon>
        <taxon>Fungi</taxon>
        <taxon>Fungi incertae sedis</taxon>
        <taxon>Chytridiomycota</taxon>
        <taxon>Chytridiomycota incertae sedis</taxon>
        <taxon>Chytridiomycetes</taxon>
        <taxon>Chytridiales</taxon>
        <taxon>Chytriomycetaceae</taxon>
        <taxon>Rhizoclosmatium</taxon>
    </lineage>
</organism>
<proteinExistence type="inferred from homology"/>